<feature type="compositionally biased region" description="Low complexity" evidence="2">
    <location>
        <begin position="754"/>
        <end position="792"/>
    </location>
</feature>
<dbReference type="SUPFAM" id="SSF50156">
    <property type="entry name" value="PDZ domain-like"/>
    <property type="match status" value="2"/>
</dbReference>
<protein>
    <submittedName>
        <fullName evidence="4">Syntaxin-binding protein 4-like</fullName>
    </submittedName>
</protein>
<dbReference type="AlphaFoldDB" id="A0AAW1ATL0"/>
<dbReference type="EMBL" id="JAOTOJ010000014">
    <property type="protein sequence ID" value="KAK9393290.1"/>
    <property type="molecule type" value="Genomic_DNA"/>
</dbReference>
<dbReference type="CDD" id="cd06692">
    <property type="entry name" value="PDZ1_GgSTXBP4-like"/>
    <property type="match status" value="1"/>
</dbReference>
<dbReference type="Pfam" id="PF00595">
    <property type="entry name" value="PDZ"/>
    <property type="match status" value="2"/>
</dbReference>
<organism evidence="4 5">
    <name type="scientific">Crotalus adamanteus</name>
    <name type="common">Eastern diamondback rattlesnake</name>
    <dbReference type="NCBI Taxonomy" id="8729"/>
    <lineage>
        <taxon>Eukaryota</taxon>
        <taxon>Metazoa</taxon>
        <taxon>Chordata</taxon>
        <taxon>Craniata</taxon>
        <taxon>Vertebrata</taxon>
        <taxon>Euteleostomi</taxon>
        <taxon>Lepidosauria</taxon>
        <taxon>Squamata</taxon>
        <taxon>Bifurcata</taxon>
        <taxon>Unidentata</taxon>
        <taxon>Episquamata</taxon>
        <taxon>Toxicofera</taxon>
        <taxon>Serpentes</taxon>
        <taxon>Colubroidea</taxon>
        <taxon>Viperidae</taxon>
        <taxon>Crotalinae</taxon>
        <taxon>Crotalus</taxon>
    </lineage>
</organism>
<feature type="region of interest" description="Disordered" evidence="2">
    <location>
        <begin position="348"/>
        <end position="374"/>
    </location>
</feature>
<dbReference type="InterPro" id="IPR001478">
    <property type="entry name" value="PDZ"/>
</dbReference>
<accession>A0AAW1ATL0</accession>
<comment type="caution">
    <text evidence="4">The sequence shown here is derived from an EMBL/GenBank/DDBJ whole genome shotgun (WGS) entry which is preliminary data.</text>
</comment>
<evidence type="ECO:0000313" key="4">
    <source>
        <dbReference type="EMBL" id="KAK9393290.1"/>
    </source>
</evidence>
<dbReference type="Gene3D" id="2.30.42.10">
    <property type="match status" value="2"/>
</dbReference>
<dbReference type="InterPro" id="IPR051342">
    <property type="entry name" value="PDZ_scaffold"/>
</dbReference>
<feature type="compositionally biased region" description="Polar residues" evidence="2">
    <location>
        <begin position="666"/>
        <end position="675"/>
    </location>
</feature>
<feature type="domain" description="PDZ" evidence="3">
    <location>
        <begin position="46"/>
        <end position="122"/>
    </location>
</feature>
<feature type="coiled-coil region" evidence="1">
    <location>
        <begin position="463"/>
        <end position="567"/>
    </location>
</feature>
<feature type="compositionally biased region" description="Low complexity" evidence="2">
    <location>
        <begin position="139"/>
        <end position="172"/>
    </location>
</feature>
<feature type="region of interest" description="Disordered" evidence="2">
    <location>
        <begin position="666"/>
        <end position="836"/>
    </location>
</feature>
<gene>
    <name evidence="4" type="ORF">NXF25_016552</name>
</gene>
<evidence type="ECO:0000256" key="2">
    <source>
        <dbReference type="SAM" id="MobiDB-lite"/>
    </source>
</evidence>
<dbReference type="PANTHER" id="PTHR19964:SF35">
    <property type="entry name" value="PDZ DOMAIN-CONTAINING PROTEIN"/>
    <property type="match status" value="1"/>
</dbReference>
<feature type="compositionally biased region" description="Basic and acidic residues" evidence="2">
    <location>
        <begin position="722"/>
        <end position="731"/>
    </location>
</feature>
<reference evidence="4 5" key="1">
    <citation type="journal article" date="2024" name="Proc. Natl. Acad. Sci. U.S.A.">
        <title>The genetic regulatory architecture and epigenomic basis for age-related changes in rattlesnake venom.</title>
        <authorList>
            <person name="Hogan M.P."/>
            <person name="Holding M.L."/>
            <person name="Nystrom G.S."/>
            <person name="Colston T.J."/>
            <person name="Bartlett D.A."/>
            <person name="Mason A.J."/>
            <person name="Ellsworth S.A."/>
            <person name="Rautsaw R.M."/>
            <person name="Lawrence K.C."/>
            <person name="Strickland J.L."/>
            <person name="He B."/>
            <person name="Fraser P."/>
            <person name="Margres M.J."/>
            <person name="Gilbert D.M."/>
            <person name="Gibbs H.L."/>
            <person name="Parkinson C.L."/>
            <person name="Rokyta D.R."/>
        </authorList>
    </citation>
    <scope>NUCLEOTIDE SEQUENCE [LARGE SCALE GENOMIC DNA]</scope>
    <source>
        <strain evidence="4">DRR0105</strain>
    </source>
</reference>
<feature type="region of interest" description="Disordered" evidence="2">
    <location>
        <begin position="181"/>
        <end position="200"/>
    </location>
</feature>
<sequence>MSYLKPGGSDLERFDGLSLIYWTLMGPHGMDRHMHCFDFYDCANGLGIKVIGGVKEFTGEEYGVYVKRILPGGVAYIDGRLQPGDQILEVNGDSLIGVTNERAVEILRTASGTSCMRLLVTRDDDARKEFSDLLERFGSHSSSGSAQSSPTSHNGSRSVESTSSGSSSCSQSPLLLSPIHSQGMLFGNPGQTHPSVSHCSVGSGIQSVTVRKFSDLGLTVGGGTNQSDGPMVYVHDILQEGDCSKDGCLQVGDQLIAINKDPLLGATYEEAKRIVAKNLSRHEGNTEVAFVPGRGQLHPGHCANNGAHSLSTRLGENRWKVHVRFPESRHNSHFPVPSPSPDVCPPECIISAPESPSRQGSSSTPKPKVPLDPHVRLKDGKLELMLQYLNLDMSEEKKRQLWQRLTTDSQGTVAYGDFLQVLKDLLPEEDTDLHSNSALFSPHEVATLLDTSAFHSPMSESVSSSENEKLDNLQLEMVVLQQEVQRLKSLLKEVESNKKSMEDELHKLNQKASSFLQENQCLQNKLQAAEVFRWRAQSAEQDYEEVIHLLEAEIMELKSQLMGKKNKELLEAESDALELKKHLSLVNEQLHKSEVAQKHLEIYNRKLLLFVQHAHRLLSAPCSLPKKRISIQEDEDKTKDASETTLLSSELARLLIAEGNELLENNSLSSATRDGSVTEAAVESKQESKADERGKRLETPICRIQGVKTLSRSAKVHRQRDQRRGQGDAERTCLSAGGGGLEGAGPQTPPQPQRAGSARLGSASAPLPAAEGAVVARPSSSGATAAAAAAPPAEEREAEEDEDVGGGGRAGSVRRVTDGVTNVAPASDNFYPGLHYSDGYLMD</sequence>
<evidence type="ECO:0000313" key="5">
    <source>
        <dbReference type="Proteomes" id="UP001474421"/>
    </source>
</evidence>
<dbReference type="Proteomes" id="UP001474421">
    <property type="component" value="Unassembled WGS sequence"/>
</dbReference>
<dbReference type="SMART" id="SM00228">
    <property type="entry name" value="PDZ"/>
    <property type="match status" value="2"/>
</dbReference>
<feature type="compositionally biased region" description="Basic and acidic residues" evidence="2">
    <location>
        <begin position="682"/>
        <end position="698"/>
    </location>
</feature>
<keyword evidence="5" id="KW-1185">Reference proteome</keyword>
<dbReference type="PANTHER" id="PTHR19964">
    <property type="entry name" value="MULTIPLE PDZ DOMAIN PROTEIN"/>
    <property type="match status" value="1"/>
</dbReference>
<keyword evidence="1" id="KW-0175">Coiled coil</keyword>
<dbReference type="PROSITE" id="PS50106">
    <property type="entry name" value="PDZ"/>
    <property type="match status" value="2"/>
</dbReference>
<name>A0AAW1ATL0_CROAD</name>
<feature type="compositionally biased region" description="Polar residues" evidence="2">
    <location>
        <begin position="189"/>
        <end position="200"/>
    </location>
</feature>
<feature type="domain" description="PDZ" evidence="3">
    <location>
        <begin position="216"/>
        <end position="275"/>
    </location>
</feature>
<dbReference type="InterPro" id="IPR036034">
    <property type="entry name" value="PDZ_sf"/>
</dbReference>
<feature type="region of interest" description="Disordered" evidence="2">
    <location>
        <begin position="138"/>
        <end position="172"/>
    </location>
</feature>
<evidence type="ECO:0000256" key="1">
    <source>
        <dbReference type="SAM" id="Coils"/>
    </source>
</evidence>
<evidence type="ECO:0000259" key="3">
    <source>
        <dbReference type="PROSITE" id="PS50106"/>
    </source>
</evidence>
<proteinExistence type="predicted"/>
<feature type="compositionally biased region" description="Polar residues" evidence="2">
    <location>
        <begin position="354"/>
        <end position="365"/>
    </location>
</feature>